<evidence type="ECO:0000313" key="4">
    <source>
        <dbReference type="Proteomes" id="UP001054252"/>
    </source>
</evidence>
<dbReference type="InterPro" id="IPR031155">
    <property type="entry name" value="DUR"/>
</dbReference>
<reference evidence="3 4" key="1">
    <citation type="journal article" date="2021" name="Commun. Biol.">
        <title>The genome of Shorea leprosula (Dipterocarpaceae) highlights the ecological relevance of drought in aseasonal tropical rainforests.</title>
        <authorList>
            <person name="Ng K.K.S."/>
            <person name="Kobayashi M.J."/>
            <person name="Fawcett J.A."/>
            <person name="Hatakeyama M."/>
            <person name="Paape T."/>
            <person name="Ng C.H."/>
            <person name="Ang C.C."/>
            <person name="Tnah L.H."/>
            <person name="Lee C.T."/>
            <person name="Nishiyama T."/>
            <person name="Sese J."/>
            <person name="O'Brien M.J."/>
            <person name="Copetti D."/>
            <person name="Mohd Noor M.I."/>
            <person name="Ong R.C."/>
            <person name="Putra M."/>
            <person name="Sireger I.Z."/>
            <person name="Indrioko S."/>
            <person name="Kosugi Y."/>
            <person name="Izuno A."/>
            <person name="Isagi Y."/>
            <person name="Lee S.L."/>
            <person name="Shimizu K.K."/>
        </authorList>
    </citation>
    <scope>NUCLEOTIDE SEQUENCE [LARGE SCALE GENOMIC DNA]</scope>
    <source>
        <strain evidence="3">214</strain>
    </source>
</reference>
<evidence type="ECO:0000256" key="1">
    <source>
        <dbReference type="ARBA" id="ARBA00022448"/>
    </source>
</evidence>
<accession>A0AAV5ICN6</accession>
<keyword evidence="2" id="KW-0472">Membrane</keyword>
<dbReference type="GO" id="GO:0005886">
    <property type="term" value="C:plasma membrane"/>
    <property type="evidence" value="ECO:0007669"/>
    <property type="project" value="TreeGrafter"/>
</dbReference>
<gene>
    <name evidence="3" type="ORF">SLEP1_g9238</name>
</gene>
<evidence type="ECO:0000256" key="2">
    <source>
        <dbReference type="SAM" id="Phobius"/>
    </source>
</evidence>
<dbReference type="PANTHER" id="PTHR46154">
    <property type="match status" value="1"/>
</dbReference>
<dbReference type="AlphaFoldDB" id="A0AAV5ICN6"/>
<comment type="caution">
    <text evidence="3">The sequence shown here is derived from an EMBL/GenBank/DDBJ whole genome shotgun (WGS) entry which is preliminary data.</text>
</comment>
<dbReference type="GO" id="GO:0015204">
    <property type="term" value="F:urea transmembrane transporter activity"/>
    <property type="evidence" value="ECO:0007669"/>
    <property type="project" value="InterPro"/>
</dbReference>
<organism evidence="3 4">
    <name type="scientific">Rubroshorea leprosula</name>
    <dbReference type="NCBI Taxonomy" id="152421"/>
    <lineage>
        <taxon>Eukaryota</taxon>
        <taxon>Viridiplantae</taxon>
        <taxon>Streptophyta</taxon>
        <taxon>Embryophyta</taxon>
        <taxon>Tracheophyta</taxon>
        <taxon>Spermatophyta</taxon>
        <taxon>Magnoliopsida</taxon>
        <taxon>eudicotyledons</taxon>
        <taxon>Gunneridae</taxon>
        <taxon>Pentapetalae</taxon>
        <taxon>rosids</taxon>
        <taxon>malvids</taxon>
        <taxon>Malvales</taxon>
        <taxon>Dipterocarpaceae</taxon>
        <taxon>Rubroshorea</taxon>
    </lineage>
</organism>
<keyword evidence="2" id="KW-0812">Transmembrane</keyword>
<feature type="transmembrane region" description="Helical" evidence="2">
    <location>
        <begin position="56"/>
        <end position="77"/>
    </location>
</feature>
<sequence length="141" mass="16143">MVEKDKADLPAGEFREEKLRKARTWIIKWGLGFTILIVILWPLLTLPAGEFNLGYFTFWAVISVAWGTIGSAVIIALPLVESWEIINDVCLGMFTNDRLMEKVEELNFKLNSIILAIPEAERMYLLEKEKAKKEEASERQA</sequence>
<keyword evidence="1" id="KW-0813">Transport</keyword>
<protein>
    <submittedName>
        <fullName evidence="3">Uncharacterized protein</fullName>
    </submittedName>
</protein>
<dbReference type="Proteomes" id="UP001054252">
    <property type="component" value="Unassembled WGS sequence"/>
</dbReference>
<dbReference type="PANTHER" id="PTHR46154:SF4">
    <property type="entry name" value="UREA ACTIVE TRANSPORTER"/>
    <property type="match status" value="1"/>
</dbReference>
<name>A0AAV5ICN6_9ROSI</name>
<feature type="transmembrane region" description="Helical" evidence="2">
    <location>
        <begin position="25"/>
        <end position="44"/>
    </location>
</feature>
<proteinExistence type="predicted"/>
<keyword evidence="4" id="KW-1185">Reference proteome</keyword>
<evidence type="ECO:0000313" key="3">
    <source>
        <dbReference type="EMBL" id="GKU95941.1"/>
    </source>
</evidence>
<dbReference type="EMBL" id="BPVZ01000009">
    <property type="protein sequence ID" value="GKU95941.1"/>
    <property type="molecule type" value="Genomic_DNA"/>
</dbReference>
<keyword evidence="2" id="KW-1133">Transmembrane helix</keyword>